<dbReference type="Pfam" id="PF02779">
    <property type="entry name" value="Transket_pyr"/>
    <property type="match status" value="1"/>
</dbReference>
<dbReference type="RefSeq" id="WP_073197298.1">
    <property type="nucleotide sequence ID" value="NZ_FQXO01000060.1"/>
</dbReference>
<dbReference type="Gene3D" id="3.40.50.970">
    <property type="match status" value="1"/>
</dbReference>
<evidence type="ECO:0000256" key="4">
    <source>
        <dbReference type="ARBA" id="ARBA00023052"/>
    </source>
</evidence>
<dbReference type="InterPro" id="IPR009014">
    <property type="entry name" value="Transketo_C/PFOR_II"/>
</dbReference>
<evidence type="ECO:0000313" key="7">
    <source>
        <dbReference type="Proteomes" id="UP000183967"/>
    </source>
</evidence>
<feature type="domain" description="Transketolase-like pyrimidine-binding" evidence="5">
    <location>
        <begin position="3"/>
        <end position="168"/>
    </location>
</feature>
<dbReference type="EMBL" id="FQXO01000060">
    <property type="protein sequence ID" value="SHH74730.1"/>
    <property type="molecule type" value="Genomic_DNA"/>
</dbReference>
<dbReference type="CDD" id="cd07033">
    <property type="entry name" value="TPP_PYR_DXS_TK_like"/>
    <property type="match status" value="1"/>
</dbReference>
<organism evidence="6 7">
    <name type="scientific">Caloranaerobacter azorensis DSM 13643</name>
    <dbReference type="NCBI Taxonomy" id="1121264"/>
    <lineage>
        <taxon>Bacteria</taxon>
        <taxon>Bacillati</taxon>
        <taxon>Bacillota</taxon>
        <taxon>Tissierellia</taxon>
        <taxon>Tissierellales</taxon>
        <taxon>Thermohalobacteraceae</taxon>
        <taxon>Caloranaerobacter</taxon>
    </lineage>
</organism>
<evidence type="ECO:0000256" key="2">
    <source>
        <dbReference type="ARBA" id="ARBA00007131"/>
    </source>
</evidence>
<dbReference type="AlphaFoldDB" id="A0A1M5VHP7"/>
<sequence length="313" mass="34341">MMKSPRDVFGDALVELGAKNDNIIVLNADLASSTKTIKFQKKYPERHFNMGICEQNMMSVSAGLASEGYIPIVSTFAVFATGRAYDQIRQCIAYSNNNVKIAATHPGLAVGGDGATHQALEDISLMRTMPNMTVLAPSDEVETKKAIEEAVKYHGPVYIRIGRAEMPKLHRDDYDFKIGKGEILREGTDITVVSHGIMTYFSLLAAEQLSNEGISLEVINMASIKPIDRDLILTSIKKTKGIVTIEDHSIYGGLGSAVAEVVVTNDPTPMEIIGVNDVFGESGTADELFKNYGLDVKSIKERIKEFFEKLEEE</sequence>
<dbReference type="InterPro" id="IPR029061">
    <property type="entry name" value="THDP-binding"/>
</dbReference>
<evidence type="ECO:0000259" key="5">
    <source>
        <dbReference type="SMART" id="SM00861"/>
    </source>
</evidence>
<dbReference type="SMART" id="SM00861">
    <property type="entry name" value="Transket_pyr"/>
    <property type="match status" value="1"/>
</dbReference>
<dbReference type="GO" id="GO:0016740">
    <property type="term" value="F:transferase activity"/>
    <property type="evidence" value="ECO:0007669"/>
    <property type="project" value="UniProtKB-KW"/>
</dbReference>
<name>A0A1M5VHP7_9FIRM</name>
<dbReference type="Pfam" id="PF02780">
    <property type="entry name" value="Transketolase_C"/>
    <property type="match status" value="1"/>
</dbReference>
<accession>A0A1M5VHP7</accession>
<dbReference type="PROSITE" id="PS00802">
    <property type="entry name" value="TRANSKETOLASE_2"/>
    <property type="match status" value="1"/>
</dbReference>
<dbReference type="Gene3D" id="3.40.50.920">
    <property type="match status" value="1"/>
</dbReference>
<evidence type="ECO:0000256" key="1">
    <source>
        <dbReference type="ARBA" id="ARBA00001964"/>
    </source>
</evidence>
<keyword evidence="7" id="KW-1185">Reference proteome</keyword>
<dbReference type="OrthoDB" id="8732661at2"/>
<dbReference type="SUPFAM" id="SSF52518">
    <property type="entry name" value="Thiamin diphosphate-binding fold (THDP-binding)"/>
    <property type="match status" value="1"/>
</dbReference>
<dbReference type="InterPro" id="IPR033248">
    <property type="entry name" value="Transketolase_C"/>
</dbReference>
<dbReference type="PANTHER" id="PTHR43825:SF1">
    <property type="entry name" value="TRANSKETOLASE-LIKE PYRIMIDINE-BINDING DOMAIN-CONTAINING PROTEIN"/>
    <property type="match status" value="1"/>
</dbReference>
<dbReference type="FunFam" id="3.40.50.970:FF:000129">
    <property type="entry name" value="Transketolase"/>
    <property type="match status" value="1"/>
</dbReference>
<comment type="similarity">
    <text evidence="2">Belongs to the transketolase family.</text>
</comment>
<dbReference type="SUPFAM" id="SSF52922">
    <property type="entry name" value="TK C-terminal domain-like"/>
    <property type="match status" value="1"/>
</dbReference>
<reference evidence="7" key="1">
    <citation type="submission" date="2016-11" db="EMBL/GenBank/DDBJ databases">
        <authorList>
            <person name="Varghese N."/>
            <person name="Submissions S."/>
        </authorList>
    </citation>
    <scope>NUCLEOTIDE SEQUENCE [LARGE SCALE GENOMIC DNA]</scope>
    <source>
        <strain evidence="7">DSM 13643</strain>
    </source>
</reference>
<evidence type="ECO:0000313" key="6">
    <source>
        <dbReference type="EMBL" id="SHH74730.1"/>
    </source>
</evidence>
<dbReference type="InterPro" id="IPR020826">
    <property type="entry name" value="Transketolase_BS"/>
</dbReference>
<dbReference type="PANTHER" id="PTHR43825">
    <property type="entry name" value="PYRUVATE DEHYDROGENASE E1 COMPONENT"/>
    <property type="match status" value="1"/>
</dbReference>
<evidence type="ECO:0000256" key="3">
    <source>
        <dbReference type="ARBA" id="ARBA00022679"/>
    </source>
</evidence>
<protein>
    <submittedName>
        <fullName evidence="6">Transketolase</fullName>
    </submittedName>
</protein>
<keyword evidence="4" id="KW-0786">Thiamine pyrophosphate</keyword>
<dbReference type="InterPro" id="IPR005475">
    <property type="entry name" value="Transketolase-like_Pyr-bd"/>
</dbReference>
<dbReference type="InterPro" id="IPR051157">
    <property type="entry name" value="PDH/Transketolase"/>
</dbReference>
<proteinExistence type="inferred from homology"/>
<keyword evidence="3" id="KW-0808">Transferase</keyword>
<dbReference type="Proteomes" id="UP000183967">
    <property type="component" value="Unassembled WGS sequence"/>
</dbReference>
<gene>
    <name evidence="6" type="ORF">SAMN02745135_01939</name>
</gene>
<comment type="cofactor">
    <cofactor evidence="1">
        <name>thiamine diphosphate</name>
        <dbReference type="ChEBI" id="CHEBI:58937"/>
    </cofactor>
</comment>